<evidence type="ECO:0000256" key="2">
    <source>
        <dbReference type="ARBA" id="ARBA00013169"/>
    </source>
</evidence>
<comment type="similarity">
    <text evidence="1">Belongs to the class-I aminoacyl-tRNA synthetase family.</text>
</comment>
<evidence type="ECO:0000256" key="5">
    <source>
        <dbReference type="ARBA" id="ARBA00022840"/>
    </source>
</evidence>
<dbReference type="InterPro" id="IPR009080">
    <property type="entry name" value="tRNAsynth_Ia_anticodon-bd"/>
</dbReference>
<dbReference type="InterPro" id="IPR010978">
    <property type="entry name" value="tRNA-bd_arm"/>
</dbReference>
<dbReference type="Pfam" id="PF08264">
    <property type="entry name" value="Anticodon_1"/>
    <property type="match status" value="1"/>
</dbReference>
<accession>A0A7S0RBC6</accession>
<dbReference type="Gene3D" id="1.10.730.10">
    <property type="entry name" value="Isoleucyl-tRNA Synthetase, Domain 1"/>
    <property type="match status" value="1"/>
</dbReference>
<dbReference type="EMBL" id="HBFA01021868">
    <property type="protein sequence ID" value="CAD8671954.1"/>
    <property type="molecule type" value="Transcribed_RNA"/>
</dbReference>
<dbReference type="EC" id="6.1.1.9" evidence="2"/>
<evidence type="ECO:0000259" key="10">
    <source>
        <dbReference type="Pfam" id="PF00133"/>
    </source>
</evidence>
<feature type="domain" description="Aminoacyl-tRNA synthetase class Ia" evidence="10">
    <location>
        <begin position="2"/>
        <end position="255"/>
    </location>
</feature>
<dbReference type="PANTHER" id="PTHR11946">
    <property type="entry name" value="VALYL-TRNA SYNTHETASES"/>
    <property type="match status" value="1"/>
</dbReference>
<dbReference type="SUPFAM" id="SSF52374">
    <property type="entry name" value="Nucleotidylyl transferase"/>
    <property type="match status" value="1"/>
</dbReference>
<evidence type="ECO:0000256" key="8">
    <source>
        <dbReference type="ARBA" id="ARBA00029936"/>
    </source>
</evidence>
<sequence length="587" mass="65467">MAADACQVVRDGTLEVLPRQFEGNWFRWLENIRDWCISRQLWWGHRIPAYYVTLPGETEDYIGTNETISRWVVGRTYDAALAEAQARFPGQEVTLTQDPDVLDTWFSSGLFPFSTMGWPNQTPDLADFFPGALLETGHDILFFWVARMVMMSMTLMDGKVPFKQVYLHAMVRDAHGRKMSKSLGNVIDPLQVIEGITLEGLHAELKKGNLDPKEVEKAAKGQKEDFPNGIPECGTDALRFALVAYTTQARDINLDIQRVHGYRTWCNKLYNAIRFAMMNLPKDFLPSAQLGAEEVAALPMCGQWIVSRLNKAVAATNEAMDKYDFATSTTAVYAYWQYDLCDVFIELMKPLVTSADAAVVYGVRNALWWALDAGLRLLHPFMPFITEELWQRLPRRAEDLAAVPSIMLAAYPVASAAWAGEQQEQEMELLVSIVKCLRQQRAKYGLTPKQKTAVYVTCATPAATAAVARGALYVATLSSSESVEAVADAAAVPAGCAVSIVSEECSAYIMLKGIMDPAAELAKLDKRFGDTTKQHQDLHKRMDMATYQTNVPENVQQADKDKATKLQSELATIEEAIAAFKKLQVEQ</sequence>
<dbReference type="GO" id="GO:0005524">
    <property type="term" value="F:ATP binding"/>
    <property type="evidence" value="ECO:0007669"/>
    <property type="project" value="UniProtKB-KW"/>
</dbReference>
<dbReference type="FunFam" id="3.40.50.620:FF:000457">
    <property type="entry name" value="Predicted protein"/>
    <property type="match status" value="1"/>
</dbReference>
<evidence type="ECO:0000256" key="6">
    <source>
        <dbReference type="ARBA" id="ARBA00022917"/>
    </source>
</evidence>
<dbReference type="InterPro" id="IPR013155">
    <property type="entry name" value="M/V/L/I-tRNA-synth_anticd-bd"/>
</dbReference>
<evidence type="ECO:0000259" key="11">
    <source>
        <dbReference type="Pfam" id="PF08264"/>
    </source>
</evidence>
<evidence type="ECO:0000256" key="1">
    <source>
        <dbReference type="ARBA" id="ARBA00005594"/>
    </source>
</evidence>
<dbReference type="GO" id="GO:0004832">
    <property type="term" value="F:valine-tRNA ligase activity"/>
    <property type="evidence" value="ECO:0007669"/>
    <property type="project" value="UniProtKB-EC"/>
</dbReference>
<evidence type="ECO:0000256" key="9">
    <source>
        <dbReference type="ARBA" id="ARBA00047552"/>
    </source>
</evidence>
<dbReference type="InterPro" id="IPR014729">
    <property type="entry name" value="Rossmann-like_a/b/a_fold"/>
</dbReference>
<feature type="domain" description="Methionyl/Valyl/Leucyl/Isoleucyl-tRNA synthetase anticodon-binding" evidence="11">
    <location>
        <begin position="303"/>
        <end position="455"/>
    </location>
</feature>
<evidence type="ECO:0000256" key="3">
    <source>
        <dbReference type="ARBA" id="ARBA00022598"/>
    </source>
</evidence>
<reference evidence="12" key="1">
    <citation type="submission" date="2021-01" db="EMBL/GenBank/DDBJ databases">
        <authorList>
            <person name="Corre E."/>
            <person name="Pelletier E."/>
            <person name="Niang G."/>
            <person name="Scheremetjew M."/>
            <person name="Finn R."/>
            <person name="Kale V."/>
            <person name="Holt S."/>
            <person name="Cochrane G."/>
            <person name="Meng A."/>
            <person name="Brown T."/>
            <person name="Cohen L."/>
        </authorList>
    </citation>
    <scope>NUCLEOTIDE SEQUENCE</scope>
    <source>
        <strain evidence="12">CCMP722</strain>
    </source>
</reference>
<dbReference type="AlphaFoldDB" id="A0A7S0RBC6"/>
<dbReference type="Pfam" id="PF00133">
    <property type="entry name" value="tRNA-synt_1"/>
    <property type="match status" value="1"/>
</dbReference>
<name>A0A7S0RBC6_9CHLO</name>
<gene>
    <name evidence="12" type="ORF">POBO1169_LOCUS11105</name>
</gene>
<keyword evidence="3" id="KW-0436">Ligase</keyword>
<dbReference type="Gene3D" id="3.40.50.620">
    <property type="entry name" value="HUPs"/>
    <property type="match status" value="1"/>
</dbReference>
<dbReference type="SUPFAM" id="SSF47323">
    <property type="entry name" value="Anticodon-binding domain of a subclass of class I aminoacyl-tRNA synthetases"/>
    <property type="match status" value="1"/>
</dbReference>
<dbReference type="InterPro" id="IPR002303">
    <property type="entry name" value="Valyl-tRNA_ligase"/>
</dbReference>
<keyword evidence="5" id="KW-0067">ATP-binding</keyword>
<dbReference type="PANTHER" id="PTHR11946:SF109">
    <property type="entry name" value="VALINE--TRNA LIGASE"/>
    <property type="match status" value="1"/>
</dbReference>
<keyword evidence="4" id="KW-0547">Nucleotide-binding</keyword>
<evidence type="ECO:0000256" key="4">
    <source>
        <dbReference type="ARBA" id="ARBA00022741"/>
    </source>
</evidence>
<dbReference type="InterPro" id="IPR002300">
    <property type="entry name" value="aa-tRNA-synth_Ia"/>
</dbReference>
<dbReference type="InterPro" id="IPR037118">
    <property type="entry name" value="Val-tRNA_synth_C_sf"/>
</dbReference>
<dbReference type="SUPFAM" id="SSF46589">
    <property type="entry name" value="tRNA-binding arm"/>
    <property type="match status" value="1"/>
</dbReference>
<evidence type="ECO:0000256" key="7">
    <source>
        <dbReference type="ARBA" id="ARBA00023146"/>
    </source>
</evidence>
<organism evidence="12">
    <name type="scientific">Pyramimonas obovata</name>
    <dbReference type="NCBI Taxonomy" id="1411642"/>
    <lineage>
        <taxon>Eukaryota</taxon>
        <taxon>Viridiplantae</taxon>
        <taxon>Chlorophyta</taxon>
        <taxon>Pyramimonadophyceae</taxon>
        <taxon>Pyramimonadales</taxon>
        <taxon>Pyramimonadaceae</taxon>
        <taxon>Pyramimonas</taxon>
        <taxon>Pyramimonas incertae sedis</taxon>
    </lineage>
</organism>
<proteinExistence type="inferred from homology"/>
<keyword evidence="6" id="KW-0648">Protein biosynthesis</keyword>
<protein>
    <recommendedName>
        <fullName evidence="2">valine--tRNA ligase</fullName>
        <ecNumber evidence="2">6.1.1.9</ecNumber>
    </recommendedName>
    <alternativeName>
        <fullName evidence="8">Valyl-tRNA synthetase</fullName>
    </alternativeName>
</protein>
<evidence type="ECO:0000313" key="12">
    <source>
        <dbReference type="EMBL" id="CAD8671954.1"/>
    </source>
</evidence>
<dbReference type="PRINTS" id="PR00986">
    <property type="entry name" value="TRNASYNTHVAL"/>
</dbReference>
<dbReference type="GO" id="GO:0006438">
    <property type="term" value="P:valyl-tRNA aminoacylation"/>
    <property type="evidence" value="ECO:0007669"/>
    <property type="project" value="InterPro"/>
</dbReference>
<comment type="catalytic activity">
    <reaction evidence="9">
        <text>tRNA(Val) + L-valine + ATP = L-valyl-tRNA(Val) + AMP + diphosphate</text>
        <dbReference type="Rhea" id="RHEA:10704"/>
        <dbReference type="Rhea" id="RHEA-COMP:9672"/>
        <dbReference type="Rhea" id="RHEA-COMP:9708"/>
        <dbReference type="ChEBI" id="CHEBI:30616"/>
        <dbReference type="ChEBI" id="CHEBI:33019"/>
        <dbReference type="ChEBI" id="CHEBI:57762"/>
        <dbReference type="ChEBI" id="CHEBI:78442"/>
        <dbReference type="ChEBI" id="CHEBI:78537"/>
        <dbReference type="ChEBI" id="CHEBI:456215"/>
        <dbReference type="EC" id="6.1.1.9"/>
    </reaction>
</comment>
<dbReference type="FunFam" id="1.10.730.10:FF:000009">
    <property type="entry name" value="Valine--tRNA ligase, mitochondrial"/>
    <property type="match status" value="1"/>
</dbReference>
<dbReference type="Gene3D" id="1.10.287.380">
    <property type="entry name" value="Valyl-tRNA synthetase, C-terminal domain"/>
    <property type="match status" value="1"/>
</dbReference>
<keyword evidence="7" id="KW-0030">Aminoacyl-tRNA synthetase</keyword>
<dbReference type="GO" id="GO:0005829">
    <property type="term" value="C:cytosol"/>
    <property type="evidence" value="ECO:0007669"/>
    <property type="project" value="TreeGrafter"/>
</dbReference>
<dbReference type="InterPro" id="IPR033705">
    <property type="entry name" value="Anticodon_Ia_Val"/>
</dbReference>
<dbReference type="CDD" id="cd07962">
    <property type="entry name" value="Anticodon_Ia_Val"/>
    <property type="match status" value="1"/>
</dbReference>